<dbReference type="Proteomes" id="UP000218543">
    <property type="component" value="Unassembled WGS sequence"/>
</dbReference>
<gene>
    <name evidence="1" type="ORF">BTQ06_09260</name>
</gene>
<dbReference type="RefSeq" id="WP_001824715.1">
    <property type="nucleotide sequence ID" value="NZ_BFKU01000212.1"/>
</dbReference>
<evidence type="ECO:0000313" key="1">
    <source>
        <dbReference type="EMBL" id="PAU24275.1"/>
    </source>
</evidence>
<dbReference type="EMBL" id="MRVZ01000027">
    <property type="protein sequence ID" value="PAU24275.1"/>
    <property type="molecule type" value="Genomic_DNA"/>
</dbReference>
<proteinExistence type="predicted"/>
<evidence type="ECO:0000313" key="2">
    <source>
        <dbReference type="Proteomes" id="UP000218543"/>
    </source>
</evidence>
<accession>A0A2A2CDQ0</accession>
<sequence>MHKIPFDVLIHSENALIKAREMNVLLIKLIEATEAGEESSSLMLAAVQTLLSPVIDELDKAMAIHENNNAPHTGE</sequence>
<comment type="caution">
    <text evidence="1">The sequence shown here is derived from an EMBL/GenBank/DDBJ whole genome shotgun (WGS) entry which is preliminary data.</text>
</comment>
<protein>
    <submittedName>
        <fullName evidence="1">Uncharacterized protein</fullName>
    </submittedName>
</protein>
<dbReference type="AlphaFoldDB" id="A0A2A2CDQ0"/>
<organism evidence="1 2">
    <name type="scientific">Escherichia coli</name>
    <dbReference type="NCBI Taxonomy" id="562"/>
    <lineage>
        <taxon>Bacteria</taxon>
        <taxon>Pseudomonadati</taxon>
        <taxon>Pseudomonadota</taxon>
        <taxon>Gammaproteobacteria</taxon>
        <taxon>Enterobacterales</taxon>
        <taxon>Enterobacteriaceae</taxon>
        <taxon>Escherichia</taxon>
    </lineage>
</organism>
<reference evidence="1 2" key="1">
    <citation type="submission" date="2016-12" db="EMBL/GenBank/DDBJ databases">
        <title>Real-Time Genomic Investigation Underlying the Public Health Response to a Shiga Toxin-Producing Escherichia Coli O26:H11 Outbreak in a Nursery.</title>
        <authorList>
            <person name="Ferdous M."/>
            <person name="Moran-Gilad J."/>
            <person name="Rossen J.W."/>
            <person name="Gdalevich M."/>
        </authorList>
    </citation>
    <scope>NUCLEOTIDE SEQUENCE [LARGE SCALE GENOMIC DNA]</scope>
    <source>
        <strain evidence="1 2">STEC 514-2</strain>
    </source>
</reference>
<name>A0A2A2CDQ0_ECOLX</name>